<dbReference type="InterPro" id="IPR036890">
    <property type="entry name" value="HATPase_C_sf"/>
</dbReference>
<evidence type="ECO:0000313" key="12">
    <source>
        <dbReference type="Proteomes" id="UP000291301"/>
    </source>
</evidence>
<dbReference type="Pfam" id="PF00989">
    <property type="entry name" value="PAS"/>
    <property type="match status" value="1"/>
</dbReference>
<keyword evidence="12" id="KW-1185">Reference proteome</keyword>
<dbReference type="SMART" id="SM00091">
    <property type="entry name" value="PAS"/>
    <property type="match status" value="1"/>
</dbReference>
<dbReference type="EMBL" id="SJST01000011">
    <property type="protein sequence ID" value="TCD10992.1"/>
    <property type="molecule type" value="Genomic_DNA"/>
</dbReference>
<feature type="domain" description="Signal transduction histidine kinase HWE region" evidence="10">
    <location>
        <begin position="280"/>
        <end position="359"/>
    </location>
</feature>
<evidence type="ECO:0000313" key="11">
    <source>
        <dbReference type="EMBL" id="TCD10992.1"/>
    </source>
</evidence>
<evidence type="ECO:0000256" key="6">
    <source>
        <dbReference type="ARBA" id="ARBA00022741"/>
    </source>
</evidence>
<dbReference type="Pfam" id="PF08448">
    <property type="entry name" value="PAS_4"/>
    <property type="match status" value="1"/>
</dbReference>
<dbReference type="InterPro" id="IPR013767">
    <property type="entry name" value="PAS_fold"/>
</dbReference>
<dbReference type="Gene3D" id="3.30.450.20">
    <property type="entry name" value="PAS domain"/>
    <property type="match status" value="2"/>
</dbReference>
<evidence type="ECO:0000259" key="10">
    <source>
        <dbReference type="SMART" id="SM00911"/>
    </source>
</evidence>
<accession>A0A4V2MN13</accession>
<feature type="domain" description="PAS" evidence="9">
    <location>
        <begin position="148"/>
        <end position="213"/>
    </location>
</feature>
<evidence type="ECO:0000256" key="5">
    <source>
        <dbReference type="ARBA" id="ARBA00022679"/>
    </source>
</evidence>
<sequence>MLLDRELCYVALNAAYEAVTMRRRDELLGRNLFEMFPNEGEGGRRLRQSLELVLETGDTDTLAYIPYDIPRPAELGGGMDKRYWTAVHTPIFGSDGQVSHIMQNTVDVTEMVNIRQAASLPFRSGETQLLERAREAEQQHRALLAESTDFRRLFQLAPGFIAVFSGEDHLCTFANDACLRLLGDRNLVGRTVLEVVPESGEQGFVALMDKVYRTGEPFHGEEMRFVLQPLNGGEPKEMFLDFSYDAIRDHDGAITGVFVQGMDRTQAVKTQKRQQLLLAELNHRVKNTLAAVQSIVSQTLRSAKGQDQARMDIEARLAALSKAHNVLSLQEWTSADLREVIRQELSVHDRGRVSISGPSLGLTPKASIAVAMLIHELATNAVKYGSLSTEEGRIDLEWSRTKNGQLTLKWRETGGPTVREPDRKGFGTRLIEGIVRGELRGVYEPDYAADGFSCTVVLDENELTDDNE</sequence>
<dbReference type="GO" id="GO:0006355">
    <property type="term" value="P:regulation of DNA-templated transcription"/>
    <property type="evidence" value="ECO:0007669"/>
    <property type="project" value="InterPro"/>
</dbReference>
<dbReference type="SMART" id="SM00911">
    <property type="entry name" value="HWE_HK"/>
    <property type="match status" value="1"/>
</dbReference>
<keyword evidence="6" id="KW-0547">Nucleotide-binding</keyword>
<protein>
    <recommendedName>
        <fullName evidence="3">Blue-light-activated histidine kinase</fullName>
        <ecNumber evidence="2">2.7.13.3</ecNumber>
    </recommendedName>
</protein>
<evidence type="ECO:0000256" key="8">
    <source>
        <dbReference type="ARBA" id="ARBA00022840"/>
    </source>
</evidence>
<dbReference type="InterPro" id="IPR013656">
    <property type="entry name" value="PAS_4"/>
</dbReference>
<proteinExistence type="predicted"/>
<evidence type="ECO:0000256" key="3">
    <source>
        <dbReference type="ARBA" id="ARBA00021740"/>
    </source>
</evidence>
<keyword evidence="7" id="KW-0418">Kinase</keyword>
<comment type="catalytic activity">
    <reaction evidence="1">
        <text>ATP + protein L-histidine = ADP + protein N-phospho-L-histidine.</text>
        <dbReference type="EC" id="2.7.13.3"/>
    </reaction>
</comment>
<dbReference type="PANTHER" id="PTHR41523:SF7">
    <property type="entry name" value="HISTIDINE KINASE"/>
    <property type="match status" value="1"/>
</dbReference>
<evidence type="ECO:0000259" key="9">
    <source>
        <dbReference type="SMART" id="SM00091"/>
    </source>
</evidence>
<evidence type="ECO:0000256" key="4">
    <source>
        <dbReference type="ARBA" id="ARBA00022553"/>
    </source>
</evidence>
<gene>
    <name evidence="11" type="ORF">E0D97_17685</name>
</gene>
<evidence type="ECO:0000256" key="1">
    <source>
        <dbReference type="ARBA" id="ARBA00000085"/>
    </source>
</evidence>
<dbReference type="AlphaFoldDB" id="A0A4V2MN13"/>
<evidence type="ECO:0000256" key="2">
    <source>
        <dbReference type="ARBA" id="ARBA00012438"/>
    </source>
</evidence>
<comment type="caution">
    <text evidence="11">The sequence shown here is derived from an EMBL/GenBank/DDBJ whole genome shotgun (WGS) entry which is preliminary data.</text>
</comment>
<keyword evidence="5" id="KW-0808">Transferase</keyword>
<dbReference type="Pfam" id="PF07536">
    <property type="entry name" value="HWE_HK"/>
    <property type="match status" value="1"/>
</dbReference>
<dbReference type="InterPro" id="IPR011102">
    <property type="entry name" value="Sig_transdc_His_kinase_HWE"/>
</dbReference>
<keyword evidence="4" id="KW-0597">Phosphoprotein</keyword>
<reference evidence="11 12" key="1">
    <citation type="journal article" date="2015" name="Antonie Van Leeuwenhoek">
        <title>Oricola cellulosilytica gen. nov., sp. nov., a cellulose-degrading bacterium of the family Phyllobacteriaceae isolated from surface seashore water, and emended descriptions of Mesorhizobium loti and Phyllobacterium myrsinacearum.</title>
        <authorList>
            <person name="Hameed A."/>
            <person name="Shahina M."/>
            <person name="Lai W.A."/>
            <person name="Lin S.Y."/>
            <person name="Young L.S."/>
            <person name="Liu Y.C."/>
            <person name="Hsu Y.H."/>
            <person name="Young C.C."/>
        </authorList>
    </citation>
    <scope>NUCLEOTIDE SEQUENCE [LARGE SCALE GENOMIC DNA]</scope>
    <source>
        <strain evidence="11 12">KCTC 52183</strain>
    </source>
</reference>
<evidence type="ECO:0000256" key="7">
    <source>
        <dbReference type="ARBA" id="ARBA00022777"/>
    </source>
</evidence>
<keyword evidence="8" id="KW-0067">ATP-binding</keyword>
<dbReference type="Gene3D" id="3.30.565.10">
    <property type="entry name" value="Histidine kinase-like ATPase, C-terminal domain"/>
    <property type="match status" value="1"/>
</dbReference>
<dbReference type="InterPro" id="IPR035965">
    <property type="entry name" value="PAS-like_dom_sf"/>
</dbReference>
<dbReference type="PANTHER" id="PTHR41523">
    <property type="entry name" value="TWO-COMPONENT SYSTEM SENSOR PROTEIN"/>
    <property type="match status" value="1"/>
</dbReference>
<dbReference type="GO" id="GO:0004673">
    <property type="term" value="F:protein histidine kinase activity"/>
    <property type="evidence" value="ECO:0007669"/>
    <property type="project" value="UniProtKB-EC"/>
</dbReference>
<dbReference type="OrthoDB" id="341208at2"/>
<dbReference type="EC" id="2.7.13.3" evidence="2"/>
<dbReference type="SUPFAM" id="SSF55785">
    <property type="entry name" value="PYP-like sensor domain (PAS domain)"/>
    <property type="match status" value="2"/>
</dbReference>
<organism evidence="11 12">
    <name type="scientific">Oricola cellulosilytica</name>
    <dbReference type="NCBI Taxonomy" id="1429082"/>
    <lineage>
        <taxon>Bacteria</taxon>
        <taxon>Pseudomonadati</taxon>
        <taxon>Pseudomonadota</taxon>
        <taxon>Alphaproteobacteria</taxon>
        <taxon>Hyphomicrobiales</taxon>
        <taxon>Ahrensiaceae</taxon>
        <taxon>Oricola</taxon>
    </lineage>
</organism>
<dbReference type="InterPro" id="IPR000014">
    <property type="entry name" value="PAS"/>
</dbReference>
<dbReference type="GO" id="GO:0005524">
    <property type="term" value="F:ATP binding"/>
    <property type="evidence" value="ECO:0007669"/>
    <property type="project" value="UniProtKB-KW"/>
</dbReference>
<name>A0A4V2MN13_9HYPH</name>
<dbReference type="Proteomes" id="UP000291301">
    <property type="component" value="Unassembled WGS sequence"/>
</dbReference>